<feature type="domain" description="MI" evidence="7">
    <location>
        <begin position="330"/>
        <end position="453"/>
    </location>
</feature>
<dbReference type="Gene3D" id="1.25.40.180">
    <property type="match status" value="2"/>
</dbReference>
<comment type="caution">
    <text evidence="8">The sequence shown here is derived from an EMBL/GenBank/DDBJ whole genome shotgun (WGS) entry which is preliminary data.</text>
</comment>
<feature type="region of interest" description="Disordered" evidence="6">
    <location>
        <begin position="50"/>
        <end position="84"/>
    </location>
</feature>
<name>A0ABR0YTQ7_HUSHU</name>
<protein>
    <submittedName>
        <fullName evidence="8">Programmed cell death protein 4-like</fullName>
    </submittedName>
</protein>
<dbReference type="PROSITE" id="PS51366">
    <property type="entry name" value="MI"/>
    <property type="match status" value="2"/>
</dbReference>
<dbReference type="InterPro" id="IPR016024">
    <property type="entry name" value="ARM-type_fold"/>
</dbReference>
<evidence type="ECO:0000256" key="1">
    <source>
        <dbReference type="ARBA" id="ARBA00004496"/>
    </source>
</evidence>
<evidence type="ECO:0000313" key="9">
    <source>
        <dbReference type="Proteomes" id="UP001369086"/>
    </source>
</evidence>
<gene>
    <name evidence="8" type="ORF">HHUSO_G23782</name>
</gene>
<dbReference type="EMBL" id="JAHFZB010000023">
    <property type="protein sequence ID" value="KAK6475829.1"/>
    <property type="molecule type" value="Genomic_DNA"/>
</dbReference>
<dbReference type="InterPro" id="IPR039778">
    <property type="entry name" value="PDCD4"/>
</dbReference>
<keyword evidence="5" id="KW-0539">Nucleus</keyword>
<dbReference type="SUPFAM" id="SSF48371">
    <property type="entry name" value="ARM repeat"/>
    <property type="match status" value="2"/>
</dbReference>
<dbReference type="PANTHER" id="PTHR12626">
    <property type="entry name" value="PROGRAMMED CELL DEATH 4"/>
    <property type="match status" value="1"/>
</dbReference>
<dbReference type="InterPro" id="IPR003891">
    <property type="entry name" value="Initiation_fac_eIF4g_MI"/>
</dbReference>
<keyword evidence="4" id="KW-0677">Repeat</keyword>
<proteinExistence type="inferred from homology"/>
<feature type="domain" description="MI" evidence="7">
    <location>
        <begin position="167"/>
        <end position="288"/>
    </location>
</feature>
<feature type="compositionally biased region" description="Basic and acidic residues" evidence="6">
    <location>
        <begin position="50"/>
        <end position="66"/>
    </location>
</feature>
<organism evidence="8 9">
    <name type="scientific">Huso huso</name>
    <name type="common">Beluga</name>
    <name type="synonym">Acipenser huso</name>
    <dbReference type="NCBI Taxonomy" id="61971"/>
    <lineage>
        <taxon>Eukaryota</taxon>
        <taxon>Metazoa</taxon>
        <taxon>Chordata</taxon>
        <taxon>Craniata</taxon>
        <taxon>Vertebrata</taxon>
        <taxon>Euteleostomi</taxon>
        <taxon>Actinopterygii</taxon>
        <taxon>Chondrostei</taxon>
        <taxon>Acipenseriformes</taxon>
        <taxon>Acipenseridae</taxon>
        <taxon>Huso</taxon>
    </lineage>
</organism>
<evidence type="ECO:0000256" key="2">
    <source>
        <dbReference type="ARBA" id="ARBA00005497"/>
    </source>
</evidence>
<sequence>MVIQIFAKEYHYNKSHPYLFFIFLSEIDLFLSLPVAPEAVSGKDRIVDQERDWPSSVDREQQEARLRAKAKRRQRKSSSRDSGRESFSENVVVVVVRPGSPTIRVFDRKCRSGKGRGLPKKGGSGGKGVWGAPPVVYDLEDPSYEDEDAQEGETIYETVVLELDDEEFNKTVTPIIQEYFEHGDTNEVLALLEGLTLGRRKYEIPFLAVNLSLDGKASHRELTSCLLTNLVGKCLSSGDVAVAFDALLEELPELILDTPAAPQMLGQFIARAIADHVLPADYLEGYKGKVDCDHVRVTLNRAAVLLSMKRGVLRLDNVWGVGGGQRPVKELVKEMNLLLEEYLFSEDAKEAERCVRELEVPHFHHELVYEAVVKAVESMNRESPKRIMKLLKSFWESGLVTADQMIQGFKRVFSMTQDLHLDIPNCYPALESFVELCYLEGVISKQLHDHCPTEQVNNSC</sequence>
<evidence type="ECO:0000313" key="8">
    <source>
        <dbReference type="EMBL" id="KAK6475829.1"/>
    </source>
</evidence>
<feature type="compositionally biased region" description="Basic residues" evidence="6">
    <location>
        <begin position="67"/>
        <end position="77"/>
    </location>
</feature>
<evidence type="ECO:0000256" key="6">
    <source>
        <dbReference type="SAM" id="MobiDB-lite"/>
    </source>
</evidence>
<keyword evidence="3" id="KW-0963">Cytoplasm</keyword>
<dbReference type="Pfam" id="PF02847">
    <property type="entry name" value="MA3"/>
    <property type="match status" value="2"/>
</dbReference>
<dbReference type="SMART" id="SM00544">
    <property type="entry name" value="MA3"/>
    <property type="match status" value="2"/>
</dbReference>
<comment type="subcellular location">
    <subcellularLocation>
        <location evidence="1">Cytoplasm</location>
    </subcellularLocation>
</comment>
<evidence type="ECO:0000256" key="3">
    <source>
        <dbReference type="ARBA" id="ARBA00022490"/>
    </source>
</evidence>
<dbReference type="Proteomes" id="UP001369086">
    <property type="component" value="Unassembled WGS sequence"/>
</dbReference>
<keyword evidence="9" id="KW-1185">Reference proteome</keyword>
<reference evidence="8 9" key="1">
    <citation type="submission" date="2021-05" db="EMBL/GenBank/DDBJ databases">
        <authorList>
            <person name="Zahm M."/>
            <person name="Klopp C."/>
            <person name="Cabau C."/>
            <person name="Kuhl H."/>
            <person name="Suciu R."/>
            <person name="Ciorpac M."/>
            <person name="Holostenco D."/>
            <person name="Gessner J."/>
            <person name="Wuertz S."/>
            <person name="Hohne C."/>
            <person name="Stock M."/>
            <person name="Gislard M."/>
            <person name="Lluch J."/>
            <person name="Milhes M."/>
            <person name="Lampietro C."/>
            <person name="Lopez Roques C."/>
            <person name="Donnadieu C."/>
            <person name="Du K."/>
            <person name="Schartl M."/>
            <person name="Guiguen Y."/>
        </authorList>
    </citation>
    <scope>NUCLEOTIDE SEQUENCE [LARGE SCALE GENOMIC DNA]</scope>
    <source>
        <strain evidence="8">Hh-F2</strain>
        <tissue evidence="8">Blood</tissue>
    </source>
</reference>
<dbReference type="PANTHER" id="PTHR12626:SF0">
    <property type="entry name" value="PROGRAMMED CELL DEATH PROTEIN 4"/>
    <property type="match status" value="1"/>
</dbReference>
<evidence type="ECO:0000256" key="5">
    <source>
        <dbReference type="ARBA" id="ARBA00023242"/>
    </source>
</evidence>
<evidence type="ECO:0000259" key="7">
    <source>
        <dbReference type="PROSITE" id="PS51366"/>
    </source>
</evidence>
<evidence type="ECO:0000256" key="4">
    <source>
        <dbReference type="ARBA" id="ARBA00022737"/>
    </source>
</evidence>
<comment type="similarity">
    <text evidence="2">Belongs to the PDCD4 family.</text>
</comment>
<accession>A0ABR0YTQ7</accession>